<gene>
    <name evidence="1" type="ORF">KC678_00665</name>
</gene>
<dbReference type="Proteomes" id="UP000775877">
    <property type="component" value="Unassembled WGS sequence"/>
</dbReference>
<evidence type="ECO:0000313" key="2">
    <source>
        <dbReference type="Proteomes" id="UP000775877"/>
    </source>
</evidence>
<evidence type="ECO:0000313" key="1">
    <source>
        <dbReference type="EMBL" id="MCA9380762.1"/>
    </source>
</evidence>
<organism evidence="1 2">
    <name type="scientific">Candidatus Dojkabacteria bacterium</name>
    <dbReference type="NCBI Taxonomy" id="2099670"/>
    <lineage>
        <taxon>Bacteria</taxon>
        <taxon>Candidatus Dojkabacteria</taxon>
    </lineage>
</organism>
<accession>A0A955L0A0</accession>
<comment type="caution">
    <text evidence="1">The sequence shown here is derived from an EMBL/GenBank/DDBJ whole genome shotgun (WGS) entry which is preliminary data.</text>
</comment>
<feature type="non-terminal residue" evidence="1">
    <location>
        <position position="1"/>
    </location>
</feature>
<sequence length="120" mass="13780">MPEGSTNRDKRRAKRADGVTNDLLNDRLKTRLINQVTSFLSGSQNNPEMTVAILCTYERISKELDLEIAEGLGILLSEVNPEERYYFNQTYQHYANNQIDRGISVLNWPVYEDIEANLEA</sequence>
<protein>
    <submittedName>
        <fullName evidence="1">Uncharacterized protein</fullName>
    </submittedName>
</protein>
<reference evidence="1" key="2">
    <citation type="journal article" date="2021" name="Microbiome">
        <title>Successional dynamics and alternative stable states in a saline activated sludge microbial community over 9 years.</title>
        <authorList>
            <person name="Wang Y."/>
            <person name="Ye J."/>
            <person name="Ju F."/>
            <person name="Liu L."/>
            <person name="Boyd J.A."/>
            <person name="Deng Y."/>
            <person name="Parks D.H."/>
            <person name="Jiang X."/>
            <person name="Yin X."/>
            <person name="Woodcroft B.J."/>
            <person name="Tyson G.W."/>
            <person name="Hugenholtz P."/>
            <person name="Polz M.F."/>
            <person name="Zhang T."/>
        </authorList>
    </citation>
    <scope>NUCLEOTIDE SEQUENCE</scope>
    <source>
        <strain evidence="1">HKST-UBA13</strain>
    </source>
</reference>
<dbReference type="EMBL" id="JAGQLJ010000011">
    <property type="protein sequence ID" value="MCA9380762.1"/>
    <property type="molecule type" value="Genomic_DNA"/>
</dbReference>
<dbReference type="AlphaFoldDB" id="A0A955L0A0"/>
<reference evidence="1" key="1">
    <citation type="submission" date="2020-04" db="EMBL/GenBank/DDBJ databases">
        <authorList>
            <person name="Zhang T."/>
        </authorList>
    </citation>
    <scope>NUCLEOTIDE SEQUENCE</scope>
    <source>
        <strain evidence="1">HKST-UBA13</strain>
    </source>
</reference>
<proteinExistence type="predicted"/>
<name>A0A955L0A0_9BACT</name>